<dbReference type="EMBL" id="PUHZ01000012">
    <property type="protein sequence ID" value="PQO45936.1"/>
    <property type="molecule type" value="Genomic_DNA"/>
</dbReference>
<dbReference type="PANTHER" id="PTHR33937:SF1">
    <property type="entry name" value="IRON-MOLIBDENUM COFACTOR PROCESSING PROTEIN"/>
    <property type="match status" value="1"/>
</dbReference>
<accession>A0A2S8GNC1</accession>
<evidence type="ECO:0000313" key="6">
    <source>
        <dbReference type="Proteomes" id="UP000237819"/>
    </source>
</evidence>
<dbReference type="Gene3D" id="3.30.420.130">
    <property type="entry name" value="Dinitrogenase iron-molybdenum cofactor biosynthesis domain"/>
    <property type="match status" value="1"/>
</dbReference>
<evidence type="ECO:0000259" key="4">
    <source>
        <dbReference type="Pfam" id="PF16844"/>
    </source>
</evidence>
<dbReference type="Pfam" id="PF16844">
    <property type="entry name" value="DIMCO_N"/>
    <property type="match status" value="1"/>
</dbReference>
<dbReference type="Proteomes" id="UP000237819">
    <property type="component" value="Unassembled WGS sequence"/>
</dbReference>
<evidence type="ECO:0000256" key="2">
    <source>
        <dbReference type="ARBA" id="ARBA00023231"/>
    </source>
</evidence>
<evidence type="ECO:0000259" key="3">
    <source>
        <dbReference type="Pfam" id="PF02579"/>
    </source>
</evidence>
<reference evidence="5 6" key="1">
    <citation type="submission" date="2018-02" db="EMBL/GenBank/DDBJ databases">
        <title>Comparative genomes isolates from brazilian mangrove.</title>
        <authorList>
            <person name="Araujo J.E."/>
            <person name="Taketani R.G."/>
            <person name="Silva M.C.P."/>
            <person name="Loureco M.V."/>
            <person name="Andreote F.D."/>
        </authorList>
    </citation>
    <scope>NUCLEOTIDE SEQUENCE [LARGE SCALE GENOMIC DNA]</scope>
    <source>
        <strain evidence="5 6">Nap-Phe MGV</strain>
    </source>
</reference>
<evidence type="ECO:0000313" key="5">
    <source>
        <dbReference type="EMBL" id="PQO45936.1"/>
    </source>
</evidence>
<dbReference type="InterPro" id="IPR038127">
    <property type="entry name" value="NafY_N_sf"/>
</dbReference>
<feature type="domain" description="Dinitrogenase iron-molybdenum cofactor biosynthesis" evidence="3">
    <location>
        <begin position="120"/>
        <end position="212"/>
    </location>
</feature>
<dbReference type="InterPro" id="IPR034169">
    <property type="entry name" value="NifX-like"/>
</dbReference>
<evidence type="ECO:0000256" key="1">
    <source>
        <dbReference type="ARBA" id="ARBA00010285"/>
    </source>
</evidence>
<dbReference type="AlphaFoldDB" id="A0A2S8GNC1"/>
<dbReference type="SUPFAM" id="SSF53146">
    <property type="entry name" value="Nitrogenase accessory factor-like"/>
    <property type="match status" value="1"/>
</dbReference>
<dbReference type="Pfam" id="PF02579">
    <property type="entry name" value="Nitro_FeMo-Co"/>
    <property type="match status" value="1"/>
</dbReference>
<protein>
    <submittedName>
        <fullName evidence="5">Dinitrogenase iron-molybdenum cofactor biosynthesis protein</fullName>
    </submittedName>
</protein>
<dbReference type="CDD" id="cd00853">
    <property type="entry name" value="NifX"/>
    <property type="match status" value="1"/>
</dbReference>
<organism evidence="5 6">
    <name type="scientific">Blastopirellula marina</name>
    <dbReference type="NCBI Taxonomy" id="124"/>
    <lineage>
        <taxon>Bacteria</taxon>
        <taxon>Pseudomonadati</taxon>
        <taxon>Planctomycetota</taxon>
        <taxon>Planctomycetia</taxon>
        <taxon>Pirellulales</taxon>
        <taxon>Pirellulaceae</taxon>
        <taxon>Blastopirellula</taxon>
    </lineage>
</organism>
<dbReference type="InterPro" id="IPR003731">
    <property type="entry name" value="Di-Nase_FeMo-co_biosynth"/>
</dbReference>
<comment type="caution">
    <text evidence="5">The sequence shown here is derived from an EMBL/GenBank/DDBJ whole genome shotgun (WGS) entry which is preliminary data.</text>
</comment>
<dbReference type="OrthoDB" id="9797941at2"/>
<dbReference type="InterPro" id="IPR031763">
    <property type="entry name" value="NafY_N"/>
</dbReference>
<sequence length="245" mass="27069">MGPLLSKELAERVAVAGHILGVTPRTLLLVLVDVVGLPFSKSRFTQLTVSNLRDGLLRHEGNESFDLDESSGQELATLKHAVRCLWGFREDDVQRLPEPSGRLDVPLPGSIRVAVATSNGKQVDEHFGGALRFFVYQVSKEASQLVDVRSAAEAVDAADGMDFRAELIPDCQVLYTQAIGGPIAAKVIQRGVYPLTVESRSKVDEVLDRLQQKMLNNPPPWLAKAMKVPLDDRIRFQRHEVLEPQ</sequence>
<dbReference type="InterPro" id="IPR036105">
    <property type="entry name" value="DiNase_FeMo-co_biosyn_sf"/>
</dbReference>
<proteinExistence type="inferred from homology"/>
<dbReference type="RefSeq" id="WP_105335636.1">
    <property type="nucleotide sequence ID" value="NZ_PUHZ01000012.1"/>
</dbReference>
<feature type="domain" description="Dinitrogenase iron-molybdenum cofactor N-terminal" evidence="4">
    <location>
        <begin position="5"/>
        <end position="94"/>
    </location>
</feature>
<dbReference type="Gene3D" id="1.10.150.590">
    <property type="entry name" value="Dinitrogenase iron-molybdenum cofactor, N-terminal"/>
    <property type="match status" value="1"/>
</dbReference>
<dbReference type="InterPro" id="IPR051840">
    <property type="entry name" value="NifX/NifY_domain"/>
</dbReference>
<dbReference type="PANTHER" id="PTHR33937">
    <property type="entry name" value="IRON-MOLYBDENUM PROTEIN-RELATED-RELATED"/>
    <property type="match status" value="1"/>
</dbReference>
<comment type="similarity">
    <text evidence="1">Belongs to the NifX/NifY family.</text>
</comment>
<keyword evidence="2" id="KW-0535">Nitrogen fixation</keyword>
<name>A0A2S8GNC1_9BACT</name>
<gene>
    <name evidence="5" type="ORF">C5Y93_11845</name>
</gene>